<protein>
    <recommendedName>
        <fullName evidence="2">DUF6545 domain-containing protein</fullName>
    </recommendedName>
</protein>
<proteinExistence type="predicted"/>
<organism evidence="3 4">
    <name type="scientific">Streptomyces pyxinicus</name>
    <dbReference type="NCBI Taxonomy" id="2970331"/>
    <lineage>
        <taxon>Bacteria</taxon>
        <taxon>Bacillati</taxon>
        <taxon>Actinomycetota</taxon>
        <taxon>Actinomycetes</taxon>
        <taxon>Kitasatosporales</taxon>
        <taxon>Streptomycetaceae</taxon>
        <taxon>Streptomyces</taxon>
    </lineage>
</organism>
<evidence type="ECO:0000259" key="2">
    <source>
        <dbReference type="Pfam" id="PF20182"/>
    </source>
</evidence>
<dbReference type="NCBIfam" id="NF042915">
    <property type="entry name" value="MAB_1171c_fam"/>
    <property type="match status" value="1"/>
</dbReference>
<keyword evidence="1" id="KW-0812">Transmembrane</keyword>
<evidence type="ECO:0000313" key="4">
    <source>
        <dbReference type="Proteomes" id="UP001205612"/>
    </source>
</evidence>
<name>A0ABT2B3M4_9ACTN</name>
<keyword evidence="1" id="KW-0472">Membrane</keyword>
<evidence type="ECO:0000313" key="3">
    <source>
        <dbReference type="EMBL" id="MCS0603097.1"/>
    </source>
</evidence>
<gene>
    <name evidence="3" type="ORF">NX794_18040</name>
</gene>
<sequence>MMDHFHIPYALPTVLLASALLLKGPTFVRAWRDPDVRATTLLLTWATAVLVVITPVNIDRLNRLTGIPNIASPWAYSFLTAFCATGLTMIMRWREAPSPRRHRRMITVYWIYAGIVAGLWFTFLMAHVPEPRIYDLDTYYANTPWMREHTLLYLLAHLVSCLVAAAMLWKWFPAVTNPWLKTGVVFQQVGYAMGLVFDALKLTAVSARWSGNDLDYLSTHAAPPFALLEASLVAVGFIAPQAGPFLQQRHRDQRAYRRLHALWRTIRVVQPAGPRARLTPWTPLDLRLLARRQRIHDALRLLAPHYDDALYRRAHATAAAAHGESQARGIAGAVAIQAATDAYQTRATHPADGPAPQIGTDITDHIDAIASALHRPRALNAVRRGLSSTESVDTHA</sequence>
<comment type="caution">
    <text evidence="3">The sequence shown here is derived from an EMBL/GenBank/DDBJ whole genome shotgun (WGS) entry which is preliminary data.</text>
</comment>
<feature type="transmembrane region" description="Helical" evidence="1">
    <location>
        <begin position="110"/>
        <end position="129"/>
    </location>
</feature>
<keyword evidence="4" id="KW-1185">Reference proteome</keyword>
<feature type="transmembrane region" description="Helical" evidence="1">
    <location>
        <begin position="150"/>
        <end position="172"/>
    </location>
</feature>
<feature type="domain" description="DUF6545" evidence="2">
    <location>
        <begin position="251"/>
        <end position="366"/>
    </location>
</feature>
<dbReference type="InterPro" id="IPR046675">
    <property type="entry name" value="DUF6545"/>
</dbReference>
<dbReference type="EMBL" id="JANUGP010000012">
    <property type="protein sequence ID" value="MCS0603097.1"/>
    <property type="molecule type" value="Genomic_DNA"/>
</dbReference>
<accession>A0ABT2B3M4</accession>
<feature type="transmembrane region" description="Helical" evidence="1">
    <location>
        <begin position="70"/>
        <end position="90"/>
    </location>
</feature>
<keyword evidence="1" id="KW-1133">Transmembrane helix</keyword>
<dbReference type="Pfam" id="PF20182">
    <property type="entry name" value="DUF6545"/>
    <property type="match status" value="1"/>
</dbReference>
<dbReference type="Proteomes" id="UP001205612">
    <property type="component" value="Unassembled WGS sequence"/>
</dbReference>
<dbReference type="InterPro" id="IPR050039">
    <property type="entry name" value="MAB_1171c-like"/>
</dbReference>
<evidence type="ECO:0000256" key="1">
    <source>
        <dbReference type="SAM" id="Phobius"/>
    </source>
</evidence>
<feature type="transmembrane region" description="Helical" evidence="1">
    <location>
        <begin position="40"/>
        <end position="58"/>
    </location>
</feature>
<reference evidence="3 4" key="1">
    <citation type="submission" date="2022-08" db="EMBL/GenBank/DDBJ databases">
        <authorList>
            <person name="Somphong A."/>
            <person name="Phongsopitanun W."/>
        </authorList>
    </citation>
    <scope>NUCLEOTIDE SEQUENCE [LARGE SCALE GENOMIC DNA]</scope>
    <source>
        <strain evidence="3 4">LP11</strain>
    </source>
</reference>